<keyword evidence="2" id="KW-1185">Reference proteome</keyword>
<evidence type="ECO:0000313" key="2">
    <source>
        <dbReference type="Proteomes" id="UP001054837"/>
    </source>
</evidence>
<reference evidence="1 2" key="1">
    <citation type="submission" date="2021-06" db="EMBL/GenBank/DDBJ databases">
        <title>Caerostris darwini draft genome.</title>
        <authorList>
            <person name="Kono N."/>
            <person name="Arakawa K."/>
        </authorList>
    </citation>
    <scope>NUCLEOTIDE SEQUENCE [LARGE SCALE GENOMIC DNA]</scope>
</reference>
<name>A0AAV4S0T7_9ARAC</name>
<accession>A0AAV4S0T7</accession>
<protein>
    <recommendedName>
        <fullName evidence="3">Maturase K</fullName>
    </recommendedName>
</protein>
<comment type="caution">
    <text evidence="1">The sequence shown here is derived from an EMBL/GenBank/DDBJ whole genome shotgun (WGS) entry which is preliminary data.</text>
</comment>
<dbReference type="EMBL" id="BPLQ01006841">
    <property type="protein sequence ID" value="GIY25668.1"/>
    <property type="molecule type" value="Genomic_DNA"/>
</dbReference>
<evidence type="ECO:0008006" key="3">
    <source>
        <dbReference type="Google" id="ProtNLM"/>
    </source>
</evidence>
<proteinExistence type="predicted"/>
<evidence type="ECO:0000313" key="1">
    <source>
        <dbReference type="EMBL" id="GIY25668.1"/>
    </source>
</evidence>
<gene>
    <name evidence="1" type="ORF">CDAR_263471</name>
</gene>
<dbReference type="AlphaFoldDB" id="A0AAV4S0T7"/>
<dbReference type="Proteomes" id="UP001054837">
    <property type="component" value="Unassembled WGS sequence"/>
</dbReference>
<sequence length="80" mass="9169">MIFKHSFDDYRFWYQFYPFAEMFIKSSMGGECSSKNGCEDVHSAKHAPFKLSPLSFPSPFLPGLLKELVAMTTKSPIRVL</sequence>
<organism evidence="1 2">
    <name type="scientific">Caerostris darwini</name>
    <dbReference type="NCBI Taxonomy" id="1538125"/>
    <lineage>
        <taxon>Eukaryota</taxon>
        <taxon>Metazoa</taxon>
        <taxon>Ecdysozoa</taxon>
        <taxon>Arthropoda</taxon>
        <taxon>Chelicerata</taxon>
        <taxon>Arachnida</taxon>
        <taxon>Araneae</taxon>
        <taxon>Araneomorphae</taxon>
        <taxon>Entelegynae</taxon>
        <taxon>Araneoidea</taxon>
        <taxon>Araneidae</taxon>
        <taxon>Caerostris</taxon>
    </lineage>
</organism>